<keyword evidence="3" id="KW-0808">Transferase</keyword>
<accession>A0A0F9R3Z4</accession>
<organism evidence="4">
    <name type="scientific">marine sediment metagenome</name>
    <dbReference type="NCBI Taxonomy" id="412755"/>
    <lineage>
        <taxon>unclassified sequences</taxon>
        <taxon>metagenomes</taxon>
        <taxon>ecological metagenomes</taxon>
    </lineage>
</organism>
<comment type="caution">
    <text evidence="4">The sequence shown here is derived from an EMBL/GenBank/DDBJ whole genome shotgun (WGS) entry which is preliminary data.</text>
</comment>
<evidence type="ECO:0000256" key="3">
    <source>
        <dbReference type="ARBA" id="ARBA00022679"/>
    </source>
</evidence>
<proteinExistence type="inferred from homology"/>
<dbReference type="SUPFAM" id="SSF53448">
    <property type="entry name" value="Nucleotide-diphospho-sugar transferases"/>
    <property type="match status" value="1"/>
</dbReference>
<dbReference type="EMBL" id="LAZR01003282">
    <property type="protein sequence ID" value="KKN20001.1"/>
    <property type="molecule type" value="Genomic_DNA"/>
</dbReference>
<evidence type="ECO:0000313" key="4">
    <source>
        <dbReference type="EMBL" id="KKN20001.1"/>
    </source>
</evidence>
<dbReference type="Gene3D" id="3.90.550.10">
    <property type="entry name" value="Spore Coat Polysaccharide Biosynthesis Protein SpsA, Chain A"/>
    <property type="match status" value="1"/>
</dbReference>
<evidence type="ECO:0000256" key="1">
    <source>
        <dbReference type="ARBA" id="ARBA00006739"/>
    </source>
</evidence>
<protein>
    <recommendedName>
        <fullName evidence="5">Glycosyltransferase 2-like domain-containing protein</fullName>
    </recommendedName>
</protein>
<dbReference type="PANTHER" id="PTHR43179">
    <property type="entry name" value="RHAMNOSYLTRANSFERASE WBBL"/>
    <property type="match status" value="1"/>
</dbReference>
<sequence>MLHIIVPTCLADQDVSREFVRTLVTTLHAEVAGCRMYFIVNEEDTFHRLPNPAGFRAYGIDLRLYAEARRIGFVNACNIGYRLADPADDDLVVVLNDDLVFEGDWLNPLAAAIHGGAAQAGPGLKWVGRDGFWGKGDEKYQYLEGWCFMTTGLTIRRAQALPFGLRPTELFDPAFAPAYCEDMDLSIRIQASGGILKQVDLPIRHLRNVTYERNHASWARQRELLAEKWDLG</sequence>
<dbReference type="GO" id="GO:0016757">
    <property type="term" value="F:glycosyltransferase activity"/>
    <property type="evidence" value="ECO:0007669"/>
    <property type="project" value="UniProtKB-KW"/>
</dbReference>
<dbReference type="AlphaFoldDB" id="A0A0F9R3Z4"/>
<reference evidence="4" key="1">
    <citation type="journal article" date="2015" name="Nature">
        <title>Complex archaea that bridge the gap between prokaryotes and eukaryotes.</title>
        <authorList>
            <person name="Spang A."/>
            <person name="Saw J.H."/>
            <person name="Jorgensen S.L."/>
            <person name="Zaremba-Niedzwiedzka K."/>
            <person name="Martijn J."/>
            <person name="Lind A.E."/>
            <person name="van Eijk R."/>
            <person name="Schleper C."/>
            <person name="Guy L."/>
            <person name="Ettema T.J."/>
        </authorList>
    </citation>
    <scope>NUCLEOTIDE SEQUENCE</scope>
</reference>
<gene>
    <name evidence="4" type="ORF">LCGC14_0939940</name>
</gene>
<dbReference type="PANTHER" id="PTHR43179:SF12">
    <property type="entry name" value="GALACTOFURANOSYLTRANSFERASE GLFT2"/>
    <property type="match status" value="1"/>
</dbReference>
<evidence type="ECO:0008006" key="5">
    <source>
        <dbReference type="Google" id="ProtNLM"/>
    </source>
</evidence>
<keyword evidence="2" id="KW-0328">Glycosyltransferase</keyword>
<dbReference type="InterPro" id="IPR029044">
    <property type="entry name" value="Nucleotide-diphossugar_trans"/>
</dbReference>
<name>A0A0F9R3Z4_9ZZZZ</name>
<evidence type="ECO:0000256" key="2">
    <source>
        <dbReference type="ARBA" id="ARBA00022676"/>
    </source>
</evidence>
<comment type="similarity">
    <text evidence="1">Belongs to the glycosyltransferase 2 family.</text>
</comment>